<dbReference type="PATRIC" id="fig|1423804.4.peg.231"/>
<dbReference type="InterPro" id="IPR043143">
    <property type="entry name" value="Mal/L-sulf/L-lact_DH-like_NADP"/>
</dbReference>
<dbReference type="AlphaFoldDB" id="A0A0R2FEK0"/>
<dbReference type="SUPFAM" id="SSF89733">
    <property type="entry name" value="L-sulfolactate dehydrogenase-like"/>
    <property type="match status" value="1"/>
</dbReference>
<evidence type="ECO:0000256" key="2">
    <source>
        <dbReference type="ARBA" id="ARBA00023002"/>
    </source>
</evidence>
<gene>
    <name evidence="3" type="ORF">FD14_GL000212</name>
</gene>
<protein>
    <submittedName>
        <fullName evidence="3">Putative malate dehydrogenase (Putative)</fullName>
    </submittedName>
</protein>
<proteinExistence type="inferred from homology"/>
<comment type="similarity">
    <text evidence="1">Belongs to the LDH2/MDH2 oxidoreductase family.</text>
</comment>
<dbReference type="EMBL" id="AYZM01000061">
    <property type="protein sequence ID" value="KRN25803.1"/>
    <property type="molecule type" value="Genomic_DNA"/>
</dbReference>
<dbReference type="STRING" id="1423804.FD14_GL000212"/>
<keyword evidence="2" id="KW-0560">Oxidoreductase</keyword>
<dbReference type="InterPro" id="IPR003767">
    <property type="entry name" value="Malate/L-lactate_DH-like"/>
</dbReference>
<sequence>MIQLVKQIYQAYGFTDEQSQEVADTLVYTDLIGIASHGVQRLIMYDRNIQNGKVQVHSQPEIVKETDVSAVVDAKFGLGQLNGIYSMKLAIQKAKAHGIGIVTTRNSLHYGIAGYYANLAANEGLIGMSSTNSRPGMVPTHATRAFIGTNPIGFAMPAEPHNFIYDVATTTVPQGKIEVYRKLEKDLPAFWVAKDGNQPVNDITDDETLDQLRDPEAPVGLTPLGGVDEETGSHKGYGLGVIVEIFTGILSMGSISNDITTKDLHSGPSQSFVAIDPGIFGDKDQIIKRFSAYLQEIRDLPAIPGKTVYVHGDKEALAYEDRKQNGIIVDDKTMAEVVNIAKRLGVDYAELIK</sequence>
<evidence type="ECO:0000256" key="1">
    <source>
        <dbReference type="ARBA" id="ARBA00006056"/>
    </source>
</evidence>
<dbReference type="Pfam" id="PF02615">
    <property type="entry name" value="Ldh_2"/>
    <property type="match status" value="1"/>
</dbReference>
<dbReference type="InterPro" id="IPR043144">
    <property type="entry name" value="Mal/L-sulf/L-lact_DH-like_ah"/>
</dbReference>
<dbReference type="PANTHER" id="PTHR11091">
    <property type="entry name" value="OXIDOREDUCTASE-RELATED"/>
    <property type="match status" value="1"/>
</dbReference>
<dbReference type="Gene3D" id="1.10.1530.10">
    <property type="match status" value="1"/>
</dbReference>
<reference evidence="3 4" key="1">
    <citation type="journal article" date="2015" name="Genome Announc.">
        <title>Expanding the biotechnology potential of lactobacilli through comparative genomics of 213 strains and associated genera.</title>
        <authorList>
            <person name="Sun Z."/>
            <person name="Harris H.M."/>
            <person name="McCann A."/>
            <person name="Guo C."/>
            <person name="Argimon S."/>
            <person name="Zhang W."/>
            <person name="Yang X."/>
            <person name="Jeffery I.B."/>
            <person name="Cooney J.C."/>
            <person name="Kagawa T.F."/>
            <person name="Liu W."/>
            <person name="Song Y."/>
            <person name="Salvetti E."/>
            <person name="Wrobel A."/>
            <person name="Rasinkangas P."/>
            <person name="Parkhill J."/>
            <person name="Rea M.C."/>
            <person name="O'Sullivan O."/>
            <person name="Ritari J."/>
            <person name="Douillard F.P."/>
            <person name="Paul Ross R."/>
            <person name="Yang R."/>
            <person name="Briner A.E."/>
            <person name="Felis G.E."/>
            <person name="de Vos W.M."/>
            <person name="Barrangou R."/>
            <person name="Klaenhammer T.R."/>
            <person name="Caufield P.W."/>
            <person name="Cui Y."/>
            <person name="Zhang H."/>
            <person name="O'Toole P.W."/>
        </authorList>
    </citation>
    <scope>NUCLEOTIDE SEQUENCE [LARGE SCALE GENOMIC DNA]</scope>
    <source>
        <strain evidence="3 4">DSM 23365</strain>
    </source>
</reference>
<organism evidence="3 4">
    <name type="scientific">Secundilactobacillus similis DSM 23365 = JCM 2765</name>
    <dbReference type="NCBI Taxonomy" id="1423804"/>
    <lineage>
        <taxon>Bacteria</taxon>
        <taxon>Bacillati</taxon>
        <taxon>Bacillota</taxon>
        <taxon>Bacilli</taxon>
        <taxon>Lactobacillales</taxon>
        <taxon>Lactobacillaceae</taxon>
        <taxon>Secundilactobacillus</taxon>
    </lineage>
</organism>
<dbReference type="GO" id="GO:0016491">
    <property type="term" value="F:oxidoreductase activity"/>
    <property type="evidence" value="ECO:0007669"/>
    <property type="project" value="UniProtKB-KW"/>
</dbReference>
<dbReference type="PANTHER" id="PTHR11091:SF0">
    <property type="entry name" value="MALATE DEHYDROGENASE"/>
    <property type="match status" value="1"/>
</dbReference>
<dbReference type="Gene3D" id="3.30.1370.60">
    <property type="entry name" value="Hypothetical oxidoreductase yiak, domain 2"/>
    <property type="match status" value="1"/>
</dbReference>
<dbReference type="Proteomes" id="UP000051442">
    <property type="component" value="Unassembled WGS sequence"/>
</dbReference>
<evidence type="ECO:0000313" key="4">
    <source>
        <dbReference type="Proteomes" id="UP000051442"/>
    </source>
</evidence>
<dbReference type="InterPro" id="IPR036111">
    <property type="entry name" value="Mal/L-sulfo/L-lacto_DH-like_sf"/>
</dbReference>
<name>A0A0R2FEK0_9LACO</name>
<keyword evidence="4" id="KW-1185">Reference proteome</keyword>
<comment type="caution">
    <text evidence="3">The sequence shown here is derived from an EMBL/GenBank/DDBJ whole genome shotgun (WGS) entry which is preliminary data.</text>
</comment>
<evidence type="ECO:0000313" key="3">
    <source>
        <dbReference type="EMBL" id="KRN25803.1"/>
    </source>
</evidence>
<accession>A0A0R2FEK0</accession>